<gene>
    <name evidence="8" type="ORF">ENV54_02460</name>
</gene>
<proteinExistence type="predicted"/>
<evidence type="ECO:0000256" key="4">
    <source>
        <dbReference type="ARBA" id="ARBA00023136"/>
    </source>
</evidence>
<keyword evidence="4 6" id="KW-0472">Membrane</keyword>
<keyword evidence="3 6" id="KW-1133">Transmembrane helix</keyword>
<keyword evidence="1" id="KW-1003">Cell membrane</keyword>
<evidence type="ECO:0000256" key="1">
    <source>
        <dbReference type="ARBA" id="ARBA00022475"/>
    </source>
</evidence>
<evidence type="ECO:0000259" key="7">
    <source>
        <dbReference type="Pfam" id="PF06305"/>
    </source>
</evidence>
<accession>A0A7C4AQQ1</accession>
<keyword evidence="2 6" id="KW-0812">Transmembrane</keyword>
<feature type="compositionally biased region" description="Polar residues" evidence="5">
    <location>
        <begin position="131"/>
        <end position="154"/>
    </location>
</feature>
<evidence type="ECO:0000256" key="3">
    <source>
        <dbReference type="ARBA" id="ARBA00022989"/>
    </source>
</evidence>
<feature type="domain" description="Lipopolysaccharide assembly protein A" evidence="7">
    <location>
        <begin position="27"/>
        <end position="88"/>
    </location>
</feature>
<dbReference type="Pfam" id="PF06305">
    <property type="entry name" value="LapA_dom"/>
    <property type="match status" value="1"/>
</dbReference>
<evidence type="ECO:0000256" key="5">
    <source>
        <dbReference type="SAM" id="MobiDB-lite"/>
    </source>
</evidence>
<organism evidence="8">
    <name type="scientific">Desulfomonile tiedjei</name>
    <dbReference type="NCBI Taxonomy" id="2358"/>
    <lineage>
        <taxon>Bacteria</taxon>
        <taxon>Pseudomonadati</taxon>
        <taxon>Thermodesulfobacteriota</taxon>
        <taxon>Desulfomonilia</taxon>
        <taxon>Desulfomonilales</taxon>
        <taxon>Desulfomonilaceae</taxon>
        <taxon>Desulfomonile</taxon>
    </lineage>
</organism>
<comment type="caution">
    <text evidence="8">The sequence shown here is derived from an EMBL/GenBank/DDBJ whole genome shotgun (WGS) entry which is preliminary data.</text>
</comment>
<name>A0A7C4AQQ1_9BACT</name>
<dbReference type="InterPro" id="IPR010445">
    <property type="entry name" value="LapA_dom"/>
</dbReference>
<evidence type="ECO:0000313" key="8">
    <source>
        <dbReference type="EMBL" id="HGH60144.1"/>
    </source>
</evidence>
<feature type="transmembrane region" description="Helical" evidence="6">
    <location>
        <begin position="43"/>
        <end position="67"/>
    </location>
</feature>
<dbReference type="GO" id="GO:0005886">
    <property type="term" value="C:plasma membrane"/>
    <property type="evidence" value="ECO:0007669"/>
    <property type="project" value="InterPro"/>
</dbReference>
<feature type="compositionally biased region" description="Basic and acidic residues" evidence="5">
    <location>
        <begin position="111"/>
        <end position="130"/>
    </location>
</feature>
<reference evidence="8" key="1">
    <citation type="journal article" date="2020" name="mSystems">
        <title>Genome- and Community-Level Interaction Insights into Carbon Utilization and Element Cycling Functions of Hydrothermarchaeota in Hydrothermal Sediment.</title>
        <authorList>
            <person name="Zhou Z."/>
            <person name="Liu Y."/>
            <person name="Xu W."/>
            <person name="Pan J."/>
            <person name="Luo Z.H."/>
            <person name="Li M."/>
        </authorList>
    </citation>
    <scope>NUCLEOTIDE SEQUENCE [LARGE SCALE GENOMIC DNA]</scope>
    <source>
        <strain evidence="8">SpSt-769</strain>
    </source>
</reference>
<dbReference type="EMBL" id="DTGT01000079">
    <property type="protein sequence ID" value="HGH60144.1"/>
    <property type="molecule type" value="Genomic_DNA"/>
</dbReference>
<sequence>MKLLKRLVGLVCLVFVITLFMQNKDVRVSVDYFGLAAPLDVPFWILATVCFCVGFALAAVGDFLAYLKWRSEKRRLKKKEGELSDELEKLKSTVQALQDLNKRLKADMEEKTNELRALKQQKDLAGHDQQHASQSEASSLTGPTATPSTTDNSS</sequence>
<dbReference type="AlphaFoldDB" id="A0A7C4AQQ1"/>
<protein>
    <submittedName>
        <fullName evidence="8">DUF1049 domain-containing protein</fullName>
    </submittedName>
</protein>
<evidence type="ECO:0000256" key="2">
    <source>
        <dbReference type="ARBA" id="ARBA00022692"/>
    </source>
</evidence>
<feature type="region of interest" description="Disordered" evidence="5">
    <location>
        <begin position="111"/>
        <end position="154"/>
    </location>
</feature>
<evidence type="ECO:0000256" key="6">
    <source>
        <dbReference type="SAM" id="Phobius"/>
    </source>
</evidence>
<feature type="transmembrane region" description="Helical" evidence="6">
    <location>
        <begin position="7"/>
        <end position="23"/>
    </location>
</feature>